<keyword evidence="3" id="KW-1185">Reference proteome</keyword>
<evidence type="ECO:0000313" key="2">
    <source>
        <dbReference type="EMBL" id="GGX33982.1"/>
    </source>
</evidence>
<evidence type="ECO:0000256" key="1">
    <source>
        <dbReference type="SAM" id="SignalP"/>
    </source>
</evidence>
<reference evidence="3" key="1">
    <citation type="journal article" date="2019" name="Int. J. Syst. Evol. Microbiol.">
        <title>The Global Catalogue of Microorganisms (GCM) 10K type strain sequencing project: providing services to taxonomists for standard genome sequencing and annotation.</title>
        <authorList>
            <consortium name="The Broad Institute Genomics Platform"/>
            <consortium name="The Broad Institute Genome Sequencing Center for Infectious Disease"/>
            <person name="Wu L."/>
            <person name="Ma J."/>
        </authorList>
    </citation>
    <scope>NUCLEOTIDE SEQUENCE [LARGE SCALE GENOMIC DNA]</scope>
    <source>
        <strain evidence="3">KCTC 23917</strain>
    </source>
</reference>
<protein>
    <recommendedName>
        <fullName evidence="4">Lipoprotein</fullName>
    </recommendedName>
</protein>
<proteinExistence type="predicted"/>
<sequence length="106" mass="11050">MKKIKIVLAGLLSSVVFSGCATGPVSFNSEIRSDKDSGKLVLNCLQSTTGSCYFTVGTEQIEVKSGETMTINAASSVVYTCVTGERQASCTRGPLLPGAKLKHSAS</sequence>
<name>A0ABQ2XUD5_9BURK</name>
<feature type="chain" id="PRO_5045356735" description="Lipoprotein" evidence="1">
    <location>
        <begin position="22"/>
        <end position="106"/>
    </location>
</feature>
<dbReference type="PROSITE" id="PS51257">
    <property type="entry name" value="PROKAR_LIPOPROTEIN"/>
    <property type="match status" value="1"/>
</dbReference>
<keyword evidence="1" id="KW-0732">Signal</keyword>
<gene>
    <name evidence="2" type="ORF">GCM10010946_08870</name>
</gene>
<accession>A0ABQ2XUD5</accession>
<evidence type="ECO:0000313" key="3">
    <source>
        <dbReference type="Proteomes" id="UP000653343"/>
    </source>
</evidence>
<dbReference type="EMBL" id="BMYU01000002">
    <property type="protein sequence ID" value="GGX33982.1"/>
    <property type="molecule type" value="Genomic_DNA"/>
</dbReference>
<dbReference type="Proteomes" id="UP000653343">
    <property type="component" value="Unassembled WGS sequence"/>
</dbReference>
<evidence type="ECO:0008006" key="4">
    <source>
        <dbReference type="Google" id="ProtNLM"/>
    </source>
</evidence>
<feature type="signal peptide" evidence="1">
    <location>
        <begin position="1"/>
        <end position="21"/>
    </location>
</feature>
<organism evidence="2 3">
    <name type="scientific">Undibacterium squillarum</name>
    <dbReference type="NCBI Taxonomy" id="1131567"/>
    <lineage>
        <taxon>Bacteria</taxon>
        <taxon>Pseudomonadati</taxon>
        <taxon>Pseudomonadota</taxon>
        <taxon>Betaproteobacteria</taxon>
        <taxon>Burkholderiales</taxon>
        <taxon>Oxalobacteraceae</taxon>
        <taxon>Undibacterium</taxon>
    </lineage>
</organism>
<dbReference type="RefSeq" id="WP_189355851.1">
    <property type="nucleotide sequence ID" value="NZ_BMYU01000002.1"/>
</dbReference>
<comment type="caution">
    <text evidence="2">The sequence shown here is derived from an EMBL/GenBank/DDBJ whole genome shotgun (WGS) entry which is preliminary data.</text>
</comment>